<gene>
    <name evidence="11" type="ORF">CHILSU_LOCUS8460</name>
</gene>
<reference evidence="11" key="1">
    <citation type="submission" date="2021-12" db="EMBL/GenBank/DDBJ databases">
        <authorList>
            <person name="King R."/>
        </authorList>
    </citation>
    <scope>NUCLEOTIDE SEQUENCE</scope>
</reference>
<evidence type="ECO:0000313" key="11">
    <source>
        <dbReference type="EMBL" id="CAH0405109.1"/>
    </source>
</evidence>
<sequence>MNELLRVFGLAVLVQFAVGGWILCMAAYKLVSVNILSFDFVSTTLFLVCILTELFLYCYYGNEVYVESDLMVQSLYSMEWVHTPLAFKRSLLLTMERAKRPLRPAAGHLIPLSLDTFVTILKSSYSFYAVLRQTKLQRRAIRIIGDEEVTKHLEPLQLRRDVASQSAFYHLYHGECSVELFSLIPLSPLLQRTTRAGLLCHRLTVATIPTRTKKFGDSFLCRTIRKWNALPAPVFPPSYNLGSFKRGVKKQQAGRQGEDGWEGLWALGH</sequence>
<keyword evidence="6 10" id="KW-1133">Transmembrane helix</keyword>
<evidence type="ECO:0000256" key="7">
    <source>
        <dbReference type="ARBA" id="ARBA00023136"/>
    </source>
</evidence>
<dbReference type="InterPro" id="IPR004117">
    <property type="entry name" value="7tm6_olfct_rcpt"/>
</dbReference>
<evidence type="ECO:0000256" key="10">
    <source>
        <dbReference type="SAM" id="Phobius"/>
    </source>
</evidence>
<keyword evidence="8" id="KW-0675">Receptor</keyword>
<evidence type="ECO:0000256" key="5">
    <source>
        <dbReference type="ARBA" id="ARBA00022725"/>
    </source>
</evidence>
<evidence type="ECO:0000256" key="1">
    <source>
        <dbReference type="ARBA" id="ARBA00004651"/>
    </source>
</evidence>
<dbReference type="PANTHER" id="PTHR21137">
    <property type="entry name" value="ODORANT RECEPTOR"/>
    <property type="match status" value="1"/>
</dbReference>
<comment type="subcellular location">
    <subcellularLocation>
        <location evidence="1">Cell membrane</location>
        <topology evidence="1">Multi-pass membrane protein</topology>
    </subcellularLocation>
</comment>
<evidence type="ECO:0000256" key="9">
    <source>
        <dbReference type="ARBA" id="ARBA00023224"/>
    </source>
</evidence>
<evidence type="ECO:0000256" key="8">
    <source>
        <dbReference type="ARBA" id="ARBA00023170"/>
    </source>
</evidence>
<protein>
    <recommendedName>
        <fullName evidence="13">Odorant receptor</fullName>
    </recommendedName>
</protein>
<proteinExistence type="predicted"/>
<keyword evidence="9" id="KW-0807">Transducer</keyword>
<evidence type="ECO:0000256" key="6">
    <source>
        <dbReference type="ARBA" id="ARBA00022989"/>
    </source>
</evidence>
<dbReference type="Pfam" id="PF02949">
    <property type="entry name" value="7tm_6"/>
    <property type="match status" value="1"/>
</dbReference>
<keyword evidence="7 10" id="KW-0472">Membrane</keyword>
<feature type="transmembrane region" description="Helical" evidence="10">
    <location>
        <begin position="40"/>
        <end position="60"/>
    </location>
</feature>
<dbReference type="EMBL" id="OU963897">
    <property type="protein sequence ID" value="CAH0405109.1"/>
    <property type="molecule type" value="Genomic_DNA"/>
</dbReference>
<accession>A0ABN8BDX3</accession>
<dbReference type="Proteomes" id="UP001153292">
    <property type="component" value="Chromosome 4"/>
</dbReference>
<evidence type="ECO:0000256" key="4">
    <source>
        <dbReference type="ARBA" id="ARBA00022692"/>
    </source>
</evidence>
<evidence type="ECO:0008006" key="13">
    <source>
        <dbReference type="Google" id="ProtNLM"/>
    </source>
</evidence>
<dbReference type="PANTHER" id="PTHR21137:SF35">
    <property type="entry name" value="ODORANT RECEPTOR 19A-RELATED"/>
    <property type="match status" value="1"/>
</dbReference>
<keyword evidence="4 10" id="KW-0812">Transmembrane</keyword>
<evidence type="ECO:0000256" key="3">
    <source>
        <dbReference type="ARBA" id="ARBA00022606"/>
    </source>
</evidence>
<feature type="transmembrane region" description="Helical" evidence="10">
    <location>
        <begin position="7"/>
        <end position="28"/>
    </location>
</feature>
<keyword evidence="5" id="KW-0552">Olfaction</keyword>
<evidence type="ECO:0000313" key="12">
    <source>
        <dbReference type="Proteomes" id="UP001153292"/>
    </source>
</evidence>
<organism evidence="11 12">
    <name type="scientific">Chilo suppressalis</name>
    <name type="common">Asiatic rice borer moth</name>
    <dbReference type="NCBI Taxonomy" id="168631"/>
    <lineage>
        <taxon>Eukaryota</taxon>
        <taxon>Metazoa</taxon>
        <taxon>Ecdysozoa</taxon>
        <taxon>Arthropoda</taxon>
        <taxon>Hexapoda</taxon>
        <taxon>Insecta</taxon>
        <taxon>Pterygota</taxon>
        <taxon>Neoptera</taxon>
        <taxon>Endopterygota</taxon>
        <taxon>Lepidoptera</taxon>
        <taxon>Glossata</taxon>
        <taxon>Ditrysia</taxon>
        <taxon>Pyraloidea</taxon>
        <taxon>Crambidae</taxon>
        <taxon>Crambinae</taxon>
        <taxon>Chilo</taxon>
    </lineage>
</organism>
<keyword evidence="3" id="KW-0716">Sensory transduction</keyword>
<keyword evidence="2" id="KW-1003">Cell membrane</keyword>
<keyword evidence="12" id="KW-1185">Reference proteome</keyword>
<name>A0ABN8BDX3_CHISP</name>
<evidence type="ECO:0000256" key="2">
    <source>
        <dbReference type="ARBA" id="ARBA00022475"/>
    </source>
</evidence>